<name>A0A8S1ETE6_9PELO</name>
<keyword evidence="2" id="KW-1185">Reference proteome</keyword>
<accession>A0A8S1ETE6</accession>
<organism evidence="1 2">
    <name type="scientific">Caenorhabditis bovis</name>
    <dbReference type="NCBI Taxonomy" id="2654633"/>
    <lineage>
        <taxon>Eukaryota</taxon>
        <taxon>Metazoa</taxon>
        <taxon>Ecdysozoa</taxon>
        <taxon>Nematoda</taxon>
        <taxon>Chromadorea</taxon>
        <taxon>Rhabditida</taxon>
        <taxon>Rhabditina</taxon>
        <taxon>Rhabditomorpha</taxon>
        <taxon>Rhabditoidea</taxon>
        <taxon>Rhabditidae</taxon>
        <taxon>Peloderinae</taxon>
        <taxon>Caenorhabditis</taxon>
    </lineage>
</organism>
<reference evidence="1 2" key="1">
    <citation type="submission" date="2020-04" db="EMBL/GenBank/DDBJ databases">
        <authorList>
            <person name="Laetsch R D."/>
            <person name="Stevens L."/>
            <person name="Kumar S."/>
            <person name="Blaxter L. M."/>
        </authorList>
    </citation>
    <scope>NUCLEOTIDE SEQUENCE [LARGE SCALE GENOMIC DNA]</scope>
</reference>
<sequence>MPIGQCYLIKKMVNDSCKYTSEESFFLQDILSIPEKERSITHYSIGGMKSIPLNYFQIIATLPNYLEKLVVDFATARLAPQMWEEFERIVVKCDDHVFLVRSPSDVDHVSKCCWRWLRSSHPKFLPPMDGSYYVLSQRRVEPVVYVRVVVLYTAPRWTTVLELDSGKIYSVDNISSLFFPLPEELKFRIPIVKAKAKFWKLTRKEFEQSSPRKLFIEDYDFVNDVPILNATPFAVKLRSKSMSDIESHFTSDTESQFKYEINKSVDPFIHENFPEFSDEVKAVEQRIGKHENANTIAGEQQKLIEKDTDANTTFNNTEDRRLIVIDIDWKPTFIQEYRGEDFWNR</sequence>
<evidence type="ECO:0000313" key="1">
    <source>
        <dbReference type="EMBL" id="CAB3401211.1"/>
    </source>
</evidence>
<dbReference type="AlphaFoldDB" id="A0A8S1ETE6"/>
<dbReference type="EMBL" id="CADEPM010000002">
    <property type="protein sequence ID" value="CAB3401211.1"/>
    <property type="molecule type" value="Genomic_DNA"/>
</dbReference>
<protein>
    <submittedName>
        <fullName evidence="1">Uncharacterized protein</fullName>
    </submittedName>
</protein>
<evidence type="ECO:0000313" key="2">
    <source>
        <dbReference type="Proteomes" id="UP000494206"/>
    </source>
</evidence>
<dbReference type="Proteomes" id="UP000494206">
    <property type="component" value="Unassembled WGS sequence"/>
</dbReference>
<comment type="caution">
    <text evidence="1">The sequence shown here is derived from an EMBL/GenBank/DDBJ whole genome shotgun (WGS) entry which is preliminary data.</text>
</comment>
<gene>
    <name evidence="1" type="ORF">CBOVIS_LOCUS3990</name>
</gene>
<proteinExistence type="predicted"/>